<feature type="chain" id="PRO_5047187809" evidence="1">
    <location>
        <begin position="20"/>
        <end position="298"/>
    </location>
</feature>
<dbReference type="Gene3D" id="1.10.3670.10">
    <property type="entry name" value="Putative xylanase like domain"/>
    <property type="match status" value="1"/>
</dbReference>
<name>A0ABW5MC42_9BACT</name>
<feature type="signal peptide" evidence="1">
    <location>
        <begin position="1"/>
        <end position="19"/>
    </location>
</feature>
<proteinExistence type="predicted"/>
<gene>
    <name evidence="2" type="ORF">ACFSUS_24590</name>
</gene>
<protein>
    <submittedName>
        <fullName evidence="2">N-acetylmuramoyl-L-alanine amidase-like domain-containing protein</fullName>
    </submittedName>
</protein>
<sequence>MMKLLTAFFLIFPTFTLLAQPVVSDDLQAAIVTGGKTPAETAINIGKQFLGKPYVPHTLDINPTEQLVVKVREFDCTTYLETVLALALAYHDGSEKNVRLVSKSRSVNPVQLEQTFRKYLTQLRYRDGRIDGYASRLHYFSDWLRDNERKGLITDVTCELPGSVMVTKPISYMTTLTYKYPQLNDPAIFKQVAQTEAGLSQQPFAFIPKKNIRQAEAQLREGDIVMLTASRPGLDMKHVGLAVRQPNGRIHLLHASSDQGEVVITPYPLVDYVLWHKRLSGIRVARLRAADAQAVARQ</sequence>
<keyword evidence="1" id="KW-0732">Signal</keyword>
<dbReference type="InterPro" id="IPR010846">
    <property type="entry name" value="AmiA-like"/>
</dbReference>
<dbReference type="Pfam" id="PF07313">
    <property type="entry name" value="AmiA-like"/>
    <property type="match status" value="1"/>
</dbReference>
<dbReference type="RefSeq" id="WP_381526907.1">
    <property type="nucleotide sequence ID" value="NZ_JBHULN010000021.1"/>
</dbReference>
<evidence type="ECO:0000256" key="1">
    <source>
        <dbReference type="SAM" id="SignalP"/>
    </source>
</evidence>
<reference evidence="3" key="1">
    <citation type="journal article" date="2019" name="Int. J. Syst. Evol. Microbiol.">
        <title>The Global Catalogue of Microorganisms (GCM) 10K type strain sequencing project: providing services to taxonomists for standard genome sequencing and annotation.</title>
        <authorList>
            <consortium name="The Broad Institute Genomics Platform"/>
            <consortium name="The Broad Institute Genome Sequencing Center for Infectious Disease"/>
            <person name="Wu L."/>
            <person name="Ma J."/>
        </authorList>
    </citation>
    <scope>NUCLEOTIDE SEQUENCE [LARGE SCALE GENOMIC DNA]</scope>
    <source>
        <strain evidence="3">KCTC 42805</strain>
    </source>
</reference>
<accession>A0ABW5MC42</accession>
<organism evidence="2 3">
    <name type="scientific">Spirosoma soli</name>
    <dbReference type="NCBI Taxonomy" id="1770529"/>
    <lineage>
        <taxon>Bacteria</taxon>
        <taxon>Pseudomonadati</taxon>
        <taxon>Bacteroidota</taxon>
        <taxon>Cytophagia</taxon>
        <taxon>Cytophagales</taxon>
        <taxon>Cytophagaceae</taxon>
        <taxon>Spirosoma</taxon>
    </lineage>
</organism>
<dbReference type="EMBL" id="JBHULN010000021">
    <property type="protein sequence ID" value="MFD2573838.1"/>
    <property type="molecule type" value="Genomic_DNA"/>
</dbReference>
<dbReference type="InterPro" id="IPR038765">
    <property type="entry name" value="Papain-like_cys_pep_sf"/>
</dbReference>
<evidence type="ECO:0000313" key="3">
    <source>
        <dbReference type="Proteomes" id="UP001597469"/>
    </source>
</evidence>
<dbReference type="Proteomes" id="UP001597469">
    <property type="component" value="Unassembled WGS sequence"/>
</dbReference>
<dbReference type="Gene3D" id="2.30.260.10">
    <property type="entry name" value="putative xylanase like domain"/>
    <property type="match status" value="1"/>
</dbReference>
<comment type="caution">
    <text evidence="2">The sequence shown here is derived from an EMBL/GenBank/DDBJ whole genome shotgun (WGS) entry which is preliminary data.</text>
</comment>
<keyword evidence="3" id="KW-1185">Reference proteome</keyword>
<evidence type="ECO:0000313" key="2">
    <source>
        <dbReference type="EMBL" id="MFD2573838.1"/>
    </source>
</evidence>
<dbReference type="SUPFAM" id="SSF54001">
    <property type="entry name" value="Cysteine proteinases"/>
    <property type="match status" value="1"/>
</dbReference>